<dbReference type="Proteomes" id="UP000318141">
    <property type="component" value="Unassembled WGS sequence"/>
</dbReference>
<sequence>MSQLPRDTRRLLVELAFAAADHRLARQIRAFIEAMPYLVDDANDRALCLARLHMQSGDLAAARACLADRQDVQALFMATLIASVRETGPRLIPAAGHDTH</sequence>
<accession>A0A562BJ81</accession>
<dbReference type="AlphaFoldDB" id="A0A562BJ81"/>
<dbReference type="InterPro" id="IPR010437">
    <property type="entry name" value="T3SS_SsaH/EsaH"/>
</dbReference>
<proteinExistence type="predicted"/>
<dbReference type="Pfam" id="PF06287">
    <property type="entry name" value="DUF1039"/>
    <property type="match status" value="1"/>
</dbReference>
<reference evidence="1 2" key="1">
    <citation type="submission" date="2019-07" db="EMBL/GenBank/DDBJ databases">
        <title>Genome sequencing of lignin-degrading bacterial isolates.</title>
        <authorList>
            <person name="Gladden J."/>
        </authorList>
    </citation>
    <scope>NUCLEOTIDE SEQUENCE [LARGE SCALE GENOMIC DNA]</scope>
    <source>
        <strain evidence="1 2">J11</strain>
    </source>
</reference>
<name>A0A562BJ81_9BURK</name>
<keyword evidence="2" id="KW-1185">Reference proteome</keyword>
<evidence type="ECO:0000313" key="1">
    <source>
        <dbReference type="EMBL" id="TWG84970.1"/>
    </source>
</evidence>
<evidence type="ECO:0000313" key="2">
    <source>
        <dbReference type="Proteomes" id="UP000318141"/>
    </source>
</evidence>
<protein>
    <submittedName>
        <fullName evidence="1">Type III secretion system SsaH family protein</fullName>
    </submittedName>
</protein>
<gene>
    <name evidence="1" type="ORF">L602_002700000620</name>
</gene>
<comment type="caution">
    <text evidence="1">The sequence shown here is derived from an EMBL/GenBank/DDBJ whole genome shotgun (WGS) entry which is preliminary data.</text>
</comment>
<dbReference type="EMBL" id="VLJN01000020">
    <property type="protein sequence ID" value="TWG84970.1"/>
    <property type="molecule type" value="Genomic_DNA"/>
</dbReference>
<organism evidence="1 2">
    <name type="scientific">Cupriavidus gilardii J11</name>
    <dbReference type="NCBI Taxonomy" id="936133"/>
    <lineage>
        <taxon>Bacteria</taxon>
        <taxon>Pseudomonadati</taxon>
        <taxon>Pseudomonadota</taxon>
        <taxon>Betaproteobacteria</taxon>
        <taxon>Burkholderiales</taxon>
        <taxon>Burkholderiaceae</taxon>
        <taxon>Cupriavidus</taxon>
    </lineage>
</organism>
<dbReference type="OrthoDB" id="9135624at2"/>